<dbReference type="InterPro" id="IPR002915">
    <property type="entry name" value="DeoC/FbaB/LacD_aldolase"/>
</dbReference>
<dbReference type="PIRSF" id="PIRSF038992">
    <property type="entry name" value="Aldolase_Ia"/>
    <property type="match status" value="1"/>
</dbReference>
<proteinExistence type="predicted"/>
<dbReference type="Proteomes" id="UP000501868">
    <property type="component" value="Chromosome"/>
</dbReference>
<dbReference type="CDD" id="cd00958">
    <property type="entry name" value="DhnA"/>
    <property type="match status" value="1"/>
</dbReference>
<dbReference type="InterPro" id="IPR041720">
    <property type="entry name" value="FbaB-like"/>
</dbReference>
<sequence>MNWGFKNRMNQILPNGRAVMLAIDHGYFLGPIHGLEKPGETVKNLLPHTDSLFVTRGTLDSCIPEDVKKPMLLRVSGGPSVLSDLSNERIVTPVIEAIRHNVVGVGVSIFVGSEYETQTVTNLANVVTESHEYGIPVLAITAVGKELEKRDARFLSLASRIASEMGADIVKTYYCEDFEKVTSTCPVPIVIAGGPKLDTIKDALDLTYNAMNQGAAGVDMGRNIWQSEYPEAMIRAINGIVHKGLNVKEALELYSQLTQTKVF</sequence>
<dbReference type="Gene3D" id="3.20.20.70">
    <property type="entry name" value="Aldolase class I"/>
    <property type="match status" value="1"/>
</dbReference>
<evidence type="ECO:0000313" key="2">
    <source>
        <dbReference type="Proteomes" id="UP000501868"/>
    </source>
</evidence>
<protein>
    <submittedName>
        <fullName evidence="1">3-hydroxy-5-phosphonooxypentane-2,4-dione thiolase</fullName>
        <ecNumber evidence="1">2.3.1.245</ecNumber>
    </submittedName>
</protein>
<organism evidence="1 2">
    <name type="scientific">Priestia megaterium</name>
    <name type="common">Bacillus megaterium</name>
    <dbReference type="NCBI Taxonomy" id="1404"/>
    <lineage>
        <taxon>Bacteria</taxon>
        <taxon>Bacillati</taxon>
        <taxon>Bacillota</taxon>
        <taxon>Bacilli</taxon>
        <taxon>Bacillales</taxon>
        <taxon>Bacillaceae</taxon>
        <taxon>Priestia</taxon>
    </lineage>
</organism>
<reference evidence="1 2" key="1">
    <citation type="submission" date="2020-04" db="EMBL/GenBank/DDBJ databases">
        <title>Genome-Wide Identification of 5-Methylcytosine Sites in Bacterial Genomes By High-Throughput Sequencing of MspJI Restriction Fragments.</title>
        <authorList>
            <person name="Wu V."/>
        </authorList>
    </citation>
    <scope>NUCLEOTIDE SEQUENCE [LARGE SCALE GENOMIC DNA]</scope>
    <source>
        <strain evidence="1 2">S2</strain>
    </source>
</reference>
<dbReference type="PANTHER" id="PTHR47916">
    <property type="entry name" value="FRUCTOSE-BISPHOSPHATE ALDOLASE CLASS 1"/>
    <property type="match status" value="1"/>
</dbReference>
<name>A0A6H1NZJ9_PRIMG</name>
<dbReference type="GO" id="GO:0004332">
    <property type="term" value="F:fructose-bisphosphate aldolase activity"/>
    <property type="evidence" value="ECO:0007669"/>
    <property type="project" value="InterPro"/>
</dbReference>
<dbReference type="InterPro" id="IPR013785">
    <property type="entry name" value="Aldolase_TIM"/>
</dbReference>
<dbReference type="Pfam" id="PF01791">
    <property type="entry name" value="DeoC"/>
    <property type="match status" value="1"/>
</dbReference>
<dbReference type="SMART" id="SM01133">
    <property type="entry name" value="DeoC"/>
    <property type="match status" value="1"/>
</dbReference>
<dbReference type="InterPro" id="IPR050456">
    <property type="entry name" value="DeoC/FbaB_aldolase"/>
</dbReference>
<dbReference type="NCBIfam" id="NF006081">
    <property type="entry name" value="PRK08227.1"/>
    <property type="match status" value="1"/>
</dbReference>
<dbReference type="EC" id="2.3.1.245" evidence="1"/>
<keyword evidence="1" id="KW-0808">Transferase</keyword>
<gene>
    <name evidence="1" type="primary">lsrF</name>
    <name evidence="1" type="ORF">HFZ78_07720</name>
</gene>
<evidence type="ECO:0000313" key="1">
    <source>
        <dbReference type="EMBL" id="QIZ06607.1"/>
    </source>
</evidence>
<dbReference type="PANTHER" id="PTHR47916:SF1">
    <property type="entry name" value="3-HYDROXY-5-PHOSPHONOOXYPENTANE-2,4-DIONE THIOLASE"/>
    <property type="match status" value="1"/>
</dbReference>
<dbReference type="AlphaFoldDB" id="A0A6H1NZJ9"/>
<dbReference type="GO" id="GO:0016746">
    <property type="term" value="F:acyltransferase activity"/>
    <property type="evidence" value="ECO:0007669"/>
    <property type="project" value="UniProtKB-KW"/>
</dbReference>
<dbReference type="SUPFAM" id="SSF51569">
    <property type="entry name" value="Aldolase"/>
    <property type="match status" value="1"/>
</dbReference>
<keyword evidence="1" id="KW-0012">Acyltransferase</keyword>
<dbReference type="EMBL" id="CP051128">
    <property type="protein sequence ID" value="QIZ06607.1"/>
    <property type="molecule type" value="Genomic_DNA"/>
</dbReference>
<reference evidence="1 2" key="2">
    <citation type="submission" date="2020-04" db="EMBL/GenBank/DDBJ databases">
        <authorList>
            <person name="Fomenkov A."/>
            <person name="Anton B.P."/>
            <person name="Roberts R.J."/>
        </authorList>
    </citation>
    <scope>NUCLEOTIDE SEQUENCE [LARGE SCALE GENOMIC DNA]</scope>
    <source>
        <strain evidence="1 2">S2</strain>
    </source>
</reference>
<accession>A0A6H1NZJ9</accession>